<sequence length="192" mass="21503">MKGALKVKKVLLLISIFVVAITAFTINIAVMGTYGITASSTSIDIAGWDDTFKNFDYYTVRIGLLFPAEDSPEMSFGPYFGYTVYDNISQTQLKDLNAIIEDTGYEIGIITTYNTDFLFNTKFNVLAVGGMHTEDEFKTLSTIININLGLSYEFSNFNIMLLGGYESRYFSTDNKMATINYFPLNIALEVSF</sequence>
<dbReference type="EMBL" id="CP003257">
    <property type="protein sequence ID" value="AEX84688.1"/>
    <property type="molecule type" value="Genomic_DNA"/>
</dbReference>
<dbReference type="eggNOG" id="ENOG50347KD">
    <property type="taxonomic scope" value="Bacteria"/>
</dbReference>
<evidence type="ECO:0008006" key="4">
    <source>
        <dbReference type="Google" id="ProtNLM"/>
    </source>
</evidence>
<reference evidence="2 3" key="1">
    <citation type="journal article" date="2012" name="J. Bacteriol.">
        <title>Complete Genome Sequence of the Thermophilic, Piezophilic, Heterotrophic Bacterium Marinitoga piezophila KA3.</title>
        <authorList>
            <person name="Lucas S."/>
            <person name="Han J."/>
            <person name="Lapidus A."/>
            <person name="Cheng J.F."/>
            <person name="Goodwin L.A."/>
            <person name="Pitluck S."/>
            <person name="Peters L."/>
            <person name="Mikhailova N."/>
            <person name="Teshima H."/>
            <person name="Detter J.C."/>
            <person name="Han C."/>
            <person name="Tapia R."/>
            <person name="Land M."/>
            <person name="Hauser L."/>
            <person name="Kyrpides N.C."/>
            <person name="Ivanova N."/>
            <person name="Pagani I."/>
            <person name="Vannier P."/>
            <person name="Oger P."/>
            <person name="Bartlett D.H."/>
            <person name="Noll K.M."/>
            <person name="Woyke T."/>
            <person name="Jebbar M."/>
        </authorList>
    </citation>
    <scope>NUCLEOTIDE SEQUENCE [LARGE SCALE GENOMIC DNA]</scope>
    <source>
        <strain evidence="3">DSM 14283 / JCM 11233 / KA3</strain>
    </source>
</reference>
<evidence type="ECO:0000313" key="2">
    <source>
        <dbReference type="EMBL" id="AEX84688.1"/>
    </source>
</evidence>
<evidence type="ECO:0000256" key="1">
    <source>
        <dbReference type="SAM" id="Phobius"/>
    </source>
</evidence>
<name>H2J3P4_MARPK</name>
<keyword evidence="1" id="KW-1133">Transmembrane helix</keyword>
<protein>
    <recommendedName>
        <fullName evidence="4">Outer membrane protein beta-barrel domain-containing protein</fullName>
    </recommendedName>
</protein>
<keyword evidence="1" id="KW-0472">Membrane</keyword>
<evidence type="ECO:0000313" key="3">
    <source>
        <dbReference type="Proteomes" id="UP000007161"/>
    </source>
</evidence>
<keyword evidence="1" id="KW-0812">Transmembrane</keyword>
<dbReference type="HOGENOM" id="CLU_1591801_0_0_0"/>
<feature type="transmembrane region" description="Helical" evidence="1">
    <location>
        <begin position="12"/>
        <end position="36"/>
    </location>
</feature>
<organism evidence="2 3">
    <name type="scientific">Marinitoga piezophila (strain DSM 14283 / JCM 11233 / KA3)</name>
    <dbReference type="NCBI Taxonomy" id="443254"/>
    <lineage>
        <taxon>Bacteria</taxon>
        <taxon>Thermotogati</taxon>
        <taxon>Thermotogota</taxon>
        <taxon>Thermotogae</taxon>
        <taxon>Petrotogales</taxon>
        <taxon>Petrotogaceae</taxon>
        <taxon>Marinitoga</taxon>
    </lineage>
</organism>
<proteinExistence type="predicted"/>
<dbReference type="STRING" id="443254.Marpi_0236"/>
<dbReference type="Proteomes" id="UP000007161">
    <property type="component" value="Chromosome"/>
</dbReference>
<accession>H2J3P4</accession>
<dbReference type="AlphaFoldDB" id="H2J3P4"/>
<gene>
    <name evidence="2" type="ordered locus">Marpi_0236</name>
</gene>
<keyword evidence="3" id="KW-1185">Reference proteome</keyword>
<reference evidence="3" key="2">
    <citation type="submission" date="2012-01" db="EMBL/GenBank/DDBJ databases">
        <title>Complete sequence of chromosome of Marinitoga piezophila KA3.</title>
        <authorList>
            <person name="Lucas S."/>
            <person name="Han J."/>
            <person name="Lapidus A."/>
            <person name="Cheng J.-F."/>
            <person name="Goodwin L."/>
            <person name="Pitluck S."/>
            <person name="Peters L."/>
            <person name="Mikhailova N."/>
            <person name="Teshima H."/>
            <person name="Detter J.C."/>
            <person name="Han C."/>
            <person name="Tapia R."/>
            <person name="Land M."/>
            <person name="Hauser L."/>
            <person name="Kyrpides N."/>
            <person name="Ivanova N."/>
            <person name="Pagani I."/>
            <person name="Jebbar M."/>
            <person name="Vannier P."/>
            <person name="Oger P."/>
            <person name="Cario A."/>
            <person name="Bartlett D."/>
            <person name="Noll K.M."/>
            <person name="Woyke T."/>
        </authorList>
    </citation>
    <scope>NUCLEOTIDE SEQUENCE [LARGE SCALE GENOMIC DNA]</scope>
    <source>
        <strain evidence="3">DSM 14283 / JCM 11233 / KA3</strain>
    </source>
</reference>
<dbReference type="KEGG" id="mpz:Marpi_0236"/>